<dbReference type="InterPro" id="IPR000577">
    <property type="entry name" value="Carb_kinase_FGGY"/>
</dbReference>
<evidence type="ECO:0000256" key="4">
    <source>
        <dbReference type="ARBA" id="ARBA00022777"/>
    </source>
</evidence>
<evidence type="ECO:0000256" key="5">
    <source>
        <dbReference type="ARBA" id="ARBA00022840"/>
    </source>
</evidence>
<evidence type="ECO:0000313" key="25">
    <source>
        <dbReference type="Proteomes" id="UP000427825"/>
    </source>
</evidence>
<dbReference type="Proteomes" id="UP000283512">
    <property type="component" value="Unassembled WGS sequence"/>
</dbReference>
<keyword evidence="2 10" id="KW-0808">Transferase</keyword>
<feature type="domain" description="Carbohydrate kinase FGGY C-terminal" evidence="9">
    <location>
        <begin position="260"/>
        <end position="449"/>
    </location>
</feature>
<keyword evidence="4 10" id="KW-0418">Kinase</keyword>
<dbReference type="EC" id="2.7.1.5" evidence="10"/>
<dbReference type="RefSeq" id="WP_005677743.1">
    <property type="nucleotide sequence ID" value="NZ_CACRTB010000038.1"/>
</dbReference>
<dbReference type="Proteomes" id="UP000284205">
    <property type="component" value="Unassembled WGS sequence"/>
</dbReference>
<dbReference type="GO" id="GO:0019301">
    <property type="term" value="P:rhamnose catabolic process"/>
    <property type="evidence" value="ECO:0007669"/>
    <property type="project" value="InterPro"/>
</dbReference>
<evidence type="ECO:0000313" key="21">
    <source>
        <dbReference type="Proteomes" id="UP000283512"/>
    </source>
</evidence>
<evidence type="ECO:0000313" key="14">
    <source>
        <dbReference type="EMBL" id="KAA5502371.1"/>
    </source>
</evidence>
<sequence>MKDNIKNTYLAADFGGGSGRIIAGSLLHGKLELEEVHRFSNRQVKLGNHVYWDFPALFEDMKTGLKLAAQKGYTVKGIGIDTWGVDFGLIDKNGNLLSNPICYRDARTDGMPAKVFKVLDEQQHYTTTGIQVMAINTLFQLYSMKQNRDPQLEIAHQLLFMPDLFSYFLTGIANNEYCIASTSELLDAKRRNWSQETIRALELPEHLFGEIIQPGTIRGTLKEDIARETGLGAVDVIAVGSHDTASAVAAVPATETPIAFLSSGTWSLLGVEVNEPILTEEARKAEFTNEGGVGGRIRFLQNITGLWILQRLMSEWKARGEEQHYDTIIPQAAEVETDTIIPVDAPEFMNPENMETALMNYCRDHSLHIPQSKAETVKCVLQSLAFKYQQAVEKLNHCLPSPIRQLNIIGGGSQNKLLNQLTADALNIPVYAGPVEATAIGNILTQAMAKGEISDLRELREIVSRSVTPQVYYPKK</sequence>
<dbReference type="GO" id="GO:0005829">
    <property type="term" value="C:cytosol"/>
    <property type="evidence" value="ECO:0007669"/>
    <property type="project" value="TreeGrafter"/>
</dbReference>
<accession>A0A174JHZ2</accession>
<evidence type="ECO:0000313" key="20">
    <source>
        <dbReference type="Proteomes" id="UP000095725"/>
    </source>
</evidence>
<dbReference type="EC" id="2.7.1.-" evidence="15"/>
<evidence type="ECO:0000313" key="17">
    <source>
        <dbReference type="EMBL" id="RHD53199.1"/>
    </source>
</evidence>
<evidence type="ECO:0000256" key="6">
    <source>
        <dbReference type="ARBA" id="ARBA00023157"/>
    </source>
</evidence>
<feature type="domain" description="Carbohydrate kinase FGGY N-terminal" evidence="8">
    <location>
        <begin position="9"/>
        <end position="248"/>
    </location>
</feature>
<dbReference type="GO" id="GO:0004370">
    <property type="term" value="F:glycerol kinase activity"/>
    <property type="evidence" value="ECO:0007669"/>
    <property type="project" value="TreeGrafter"/>
</dbReference>
<evidence type="ECO:0000313" key="10">
    <source>
        <dbReference type="EMBL" id="CUO97497.1"/>
    </source>
</evidence>
<dbReference type="EMBL" id="QSJD01000002">
    <property type="protein sequence ID" value="RHD53199.1"/>
    <property type="molecule type" value="Genomic_DNA"/>
</dbReference>
<proteinExistence type="inferred from homology"/>
<reference evidence="24 25" key="3">
    <citation type="journal article" date="2019" name="Nat. Med.">
        <title>A library of human gut bacterial isolates paired with longitudinal multiomics data enables mechanistic microbiome research.</title>
        <authorList>
            <person name="Poyet M."/>
            <person name="Groussin M."/>
            <person name="Gibbons S.M."/>
            <person name="Avila-Pacheco J."/>
            <person name="Jiang X."/>
            <person name="Kearney S.M."/>
            <person name="Perrotta A.R."/>
            <person name="Berdy B."/>
            <person name="Zhao S."/>
            <person name="Lieberman T.D."/>
            <person name="Swanson P.K."/>
            <person name="Smith M."/>
            <person name="Roesemann S."/>
            <person name="Alexander J.E."/>
            <person name="Rich S.A."/>
            <person name="Livny J."/>
            <person name="Vlamakis H."/>
            <person name="Clish C."/>
            <person name="Bullock K."/>
            <person name="Deik A."/>
            <person name="Scott J."/>
            <person name="Pierce K.A."/>
            <person name="Xavier R.J."/>
            <person name="Alm E.J."/>
        </authorList>
    </citation>
    <scope>NUCLEOTIDE SEQUENCE [LARGE SCALE GENOMIC DNA]</scope>
    <source>
        <strain evidence="14 24">BIOML-A19</strain>
        <strain evidence="13 25">BIOML-A25</strain>
        <strain evidence="12 26">BIOML-A31</strain>
    </source>
</reference>
<evidence type="ECO:0000313" key="26">
    <source>
        <dbReference type="Proteomes" id="UP000475905"/>
    </source>
</evidence>
<dbReference type="Proteomes" id="UP000284689">
    <property type="component" value="Unassembled WGS sequence"/>
</dbReference>
<dbReference type="GO" id="GO:0005524">
    <property type="term" value="F:ATP binding"/>
    <property type="evidence" value="ECO:0007669"/>
    <property type="project" value="UniProtKB-KW"/>
</dbReference>
<evidence type="ECO:0000313" key="11">
    <source>
        <dbReference type="EMBL" id="CUP61560.1"/>
    </source>
</evidence>
<evidence type="ECO:0000313" key="12">
    <source>
        <dbReference type="EMBL" id="KAA5463569.1"/>
    </source>
</evidence>
<dbReference type="PIRSF" id="PIRSF000538">
    <property type="entry name" value="GlpK"/>
    <property type="match status" value="1"/>
</dbReference>
<dbReference type="EMBL" id="QRKD01000008">
    <property type="protein sequence ID" value="RHH90313.1"/>
    <property type="molecule type" value="Genomic_DNA"/>
</dbReference>
<dbReference type="Proteomes" id="UP001170023">
    <property type="component" value="Unassembled WGS sequence"/>
</dbReference>
<dbReference type="Proteomes" id="UP000368418">
    <property type="component" value="Unassembled WGS sequence"/>
</dbReference>
<dbReference type="EMBL" id="CZAI01000002">
    <property type="protein sequence ID" value="CUO97497.1"/>
    <property type="molecule type" value="Genomic_DNA"/>
</dbReference>
<name>A0A174JHZ2_9BACE</name>
<dbReference type="EMBL" id="VVYD01000002">
    <property type="protein sequence ID" value="KAA5502371.1"/>
    <property type="molecule type" value="Genomic_DNA"/>
</dbReference>
<evidence type="ECO:0000313" key="15">
    <source>
        <dbReference type="EMBL" id="MDO6356402.1"/>
    </source>
</evidence>
<dbReference type="STRING" id="47678.ERS852494_01242"/>
<evidence type="ECO:0000313" key="19">
    <source>
        <dbReference type="Proteomes" id="UP000095657"/>
    </source>
</evidence>
<dbReference type="EMBL" id="CZBL01000002">
    <property type="protein sequence ID" value="CUP61560.1"/>
    <property type="molecule type" value="Genomic_DNA"/>
</dbReference>
<dbReference type="InterPro" id="IPR043129">
    <property type="entry name" value="ATPase_NBD"/>
</dbReference>
<reference evidence="15" key="4">
    <citation type="submission" date="2023-07" db="EMBL/GenBank/DDBJ databases">
        <title>Whole Genome Sequencing of Colonoscopy isolates.</title>
        <authorList>
            <person name="Surve S.V."/>
            <person name="Valls R.A."/>
            <person name="Barrak K.E."/>
            <person name="Gardner T.B."/>
            <person name="O'Toole G.A."/>
        </authorList>
    </citation>
    <scope>NUCLEOTIDE SEQUENCE</scope>
    <source>
        <strain evidence="15">GP0119</strain>
    </source>
</reference>
<organism evidence="10 19">
    <name type="scientific">Bacteroides caccae</name>
    <dbReference type="NCBI Taxonomy" id="47678"/>
    <lineage>
        <taxon>Bacteria</taxon>
        <taxon>Pseudomonadati</taxon>
        <taxon>Bacteroidota</taxon>
        <taxon>Bacteroidia</taxon>
        <taxon>Bacteroidales</taxon>
        <taxon>Bacteroidaceae</taxon>
        <taxon>Bacteroides</taxon>
    </lineage>
</organism>
<keyword evidence="3" id="KW-0547">Nucleotide-binding</keyword>
<dbReference type="InterPro" id="IPR018484">
    <property type="entry name" value="FGGY_N"/>
</dbReference>
<dbReference type="EMBL" id="JAUONL010000001">
    <property type="protein sequence ID" value="MDO6356402.1"/>
    <property type="molecule type" value="Genomic_DNA"/>
</dbReference>
<dbReference type="KEGG" id="bcac:CGC64_09820"/>
<dbReference type="EMBL" id="QRUO01000016">
    <property type="protein sequence ID" value="RGR68634.1"/>
    <property type="molecule type" value="Genomic_DNA"/>
</dbReference>
<evidence type="ECO:0000313" key="13">
    <source>
        <dbReference type="EMBL" id="KAA5480024.1"/>
    </source>
</evidence>
<dbReference type="Proteomes" id="UP000475905">
    <property type="component" value="Unassembled WGS sequence"/>
</dbReference>
<dbReference type="GO" id="GO:0008993">
    <property type="term" value="F:rhamnulokinase activity"/>
    <property type="evidence" value="ECO:0007669"/>
    <property type="project" value="UniProtKB-EC"/>
</dbReference>
<dbReference type="Proteomes" id="UP000095725">
    <property type="component" value="Unassembled WGS sequence"/>
</dbReference>
<evidence type="ECO:0000256" key="1">
    <source>
        <dbReference type="ARBA" id="ARBA00009156"/>
    </source>
</evidence>
<evidence type="ECO:0000313" key="22">
    <source>
        <dbReference type="Proteomes" id="UP000284205"/>
    </source>
</evidence>
<dbReference type="InterPro" id="IPR013449">
    <property type="entry name" value="Rhamnulokinase"/>
</dbReference>
<comment type="similarity">
    <text evidence="1">Belongs to the FGGY kinase family.</text>
</comment>
<evidence type="ECO:0000313" key="18">
    <source>
        <dbReference type="EMBL" id="RHH90313.1"/>
    </source>
</evidence>
<dbReference type="Gene3D" id="3.30.420.40">
    <property type="match status" value="2"/>
</dbReference>
<dbReference type="AlphaFoldDB" id="A0A174JHZ2"/>
<dbReference type="Pfam" id="PF00370">
    <property type="entry name" value="FGGY_N"/>
    <property type="match status" value="1"/>
</dbReference>
<dbReference type="EMBL" id="VVYJ01000002">
    <property type="protein sequence ID" value="KAA5480024.1"/>
    <property type="molecule type" value="Genomic_DNA"/>
</dbReference>
<reference evidence="21 22" key="2">
    <citation type="submission" date="2018-08" db="EMBL/GenBank/DDBJ databases">
        <title>A genome reference for cultivated species of the human gut microbiota.</title>
        <authorList>
            <person name="Zou Y."/>
            <person name="Xue W."/>
            <person name="Luo G."/>
        </authorList>
    </citation>
    <scope>NUCLEOTIDE SEQUENCE [LARGE SCALE GENOMIC DNA]</scope>
    <source>
        <strain evidence="16 22">AF24-29LB</strain>
        <strain evidence="18 21">AM16-49B</strain>
        <strain evidence="17 23">AM31-16AC</strain>
    </source>
</reference>
<dbReference type="EMBL" id="VVYP01000010">
    <property type="protein sequence ID" value="KAA5463569.1"/>
    <property type="molecule type" value="Genomic_DNA"/>
</dbReference>
<dbReference type="PANTHER" id="PTHR10196:SF93">
    <property type="entry name" value="L-RHAMNULOKINASE"/>
    <property type="match status" value="1"/>
</dbReference>
<gene>
    <name evidence="10" type="primary">rhaB_2</name>
    <name evidence="11" type="synonym">rhaB_1</name>
    <name evidence="18" type="ORF">DW190_10645</name>
    <name evidence="17" type="ORF">DW794_01335</name>
    <name evidence="16" type="ORF">DWY26_15870</name>
    <name evidence="10" type="ORF">ERS852494_01242</name>
    <name evidence="11" type="ORF">ERS852558_00603</name>
    <name evidence="14" type="ORF">F2Y31_03710</name>
    <name evidence="12" type="ORF">F2Y36_09820</name>
    <name evidence="13" type="ORF">F2Y39_05305</name>
    <name evidence="15" type="ORF">Q4469_01595</name>
</gene>
<evidence type="ECO:0000256" key="3">
    <source>
        <dbReference type="ARBA" id="ARBA00022741"/>
    </source>
</evidence>
<keyword evidence="7" id="KW-0684">Rhamnose metabolism</keyword>
<evidence type="ECO:0000256" key="2">
    <source>
        <dbReference type="ARBA" id="ARBA00022679"/>
    </source>
</evidence>
<dbReference type="SUPFAM" id="SSF53067">
    <property type="entry name" value="Actin-like ATPase domain"/>
    <property type="match status" value="2"/>
</dbReference>
<keyword evidence="6" id="KW-1015">Disulfide bond</keyword>
<dbReference type="InterPro" id="IPR018485">
    <property type="entry name" value="FGGY_C"/>
</dbReference>
<dbReference type="GO" id="GO:0006071">
    <property type="term" value="P:glycerol metabolic process"/>
    <property type="evidence" value="ECO:0007669"/>
    <property type="project" value="TreeGrafter"/>
</dbReference>
<evidence type="ECO:0000313" key="24">
    <source>
        <dbReference type="Proteomes" id="UP000368418"/>
    </source>
</evidence>
<evidence type="ECO:0000313" key="16">
    <source>
        <dbReference type="EMBL" id="RGR68634.1"/>
    </source>
</evidence>
<evidence type="ECO:0000256" key="7">
    <source>
        <dbReference type="ARBA" id="ARBA00023308"/>
    </source>
</evidence>
<protein>
    <submittedName>
        <fullName evidence="10">L-fuculose kinase</fullName>
        <ecNumber evidence="10">2.7.1.5</ecNumber>
    </submittedName>
    <submittedName>
        <fullName evidence="12 15">Rhamnulokinase</fullName>
        <ecNumber evidence="15">2.7.1.-</ecNumber>
    </submittedName>
</protein>
<dbReference type="CDD" id="cd07771">
    <property type="entry name" value="ASKHA_NBD_FGGY_RhaB-like"/>
    <property type="match status" value="1"/>
</dbReference>
<evidence type="ECO:0000259" key="8">
    <source>
        <dbReference type="Pfam" id="PF00370"/>
    </source>
</evidence>
<dbReference type="Pfam" id="PF02782">
    <property type="entry name" value="FGGY_C"/>
    <property type="match status" value="1"/>
</dbReference>
<dbReference type="Proteomes" id="UP000427825">
    <property type="component" value="Unassembled WGS sequence"/>
</dbReference>
<evidence type="ECO:0000313" key="23">
    <source>
        <dbReference type="Proteomes" id="UP000284689"/>
    </source>
</evidence>
<reference evidence="19 20" key="1">
    <citation type="submission" date="2015-09" db="EMBL/GenBank/DDBJ databases">
        <authorList>
            <consortium name="Pathogen Informatics"/>
        </authorList>
    </citation>
    <scope>NUCLEOTIDE SEQUENCE [LARGE SCALE GENOMIC DNA]</scope>
    <source>
        <strain evidence="10 19">2789STDY5834880</strain>
        <strain evidence="11 20">2789STDY5834946</strain>
    </source>
</reference>
<keyword evidence="5" id="KW-0067">ATP-binding</keyword>
<dbReference type="PANTHER" id="PTHR10196">
    <property type="entry name" value="SUGAR KINASE"/>
    <property type="match status" value="1"/>
</dbReference>
<evidence type="ECO:0000259" key="9">
    <source>
        <dbReference type="Pfam" id="PF02782"/>
    </source>
</evidence>
<dbReference type="Proteomes" id="UP000095657">
    <property type="component" value="Unassembled WGS sequence"/>
</dbReference>